<proteinExistence type="predicted"/>
<organism evidence="1 2">
    <name type="scientific">Botryotinia fuckeliana (strain T4)</name>
    <name type="common">Noble rot fungus</name>
    <name type="synonym">Botrytis cinerea</name>
    <dbReference type="NCBI Taxonomy" id="999810"/>
    <lineage>
        <taxon>Eukaryota</taxon>
        <taxon>Fungi</taxon>
        <taxon>Dikarya</taxon>
        <taxon>Ascomycota</taxon>
        <taxon>Pezizomycotina</taxon>
        <taxon>Leotiomycetes</taxon>
        <taxon>Helotiales</taxon>
        <taxon>Sclerotiniaceae</taxon>
        <taxon>Botrytis</taxon>
    </lineage>
</organism>
<gene>
    <name evidence="1" type="ORF">BofuT4_uP149540.1</name>
</gene>
<dbReference type="InParanoid" id="G2YXA6"/>
<dbReference type="HOGENOM" id="CLU_3191250_0_0_1"/>
<reference evidence="2" key="1">
    <citation type="journal article" date="2011" name="PLoS Genet.">
        <title>Genomic analysis of the necrotrophic fungal pathogens Sclerotinia sclerotiorum and Botrytis cinerea.</title>
        <authorList>
            <person name="Amselem J."/>
            <person name="Cuomo C.A."/>
            <person name="van Kan J.A."/>
            <person name="Viaud M."/>
            <person name="Benito E.P."/>
            <person name="Couloux A."/>
            <person name="Coutinho P.M."/>
            <person name="de Vries R.P."/>
            <person name="Dyer P.S."/>
            <person name="Fillinger S."/>
            <person name="Fournier E."/>
            <person name="Gout L."/>
            <person name="Hahn M."/>
            <person name="Kohn L."/>
            <person name="Lapalu N."/>
            <person name="Plummer K.M."/>
            <person name="Pradier J.M."/>
            <person name="Quevillon E."/>
            <person name="Sharon A."/>
            <person name="Simon A."/>
            <person name="ten Have A."/>
            <person name="Tudzynski B."/>
            <person name="Tudzynski P."/>
            <person name="Wincker P."/>
            <person name="Andrew M."/>
            <person name="Anthouard V."/>
            <person name="Beever R.E."/>
            <person name="Beffa R."/>
            <person name="Benoit I."/>
            <person name="Bouzid O."/>
            <person name="Brault B."/>
            <person name="Chen Z."/>
            <person name="Choquer M."/>
            <person name="Collemare J."/>
            <person name="Cotton P."/>
            <person name="Danchin E.G."/>
            <person name="Da Silva C."/>
            <person name="Gautier A."/>
            <person name="Giraud C."/>
            <person name="Giraud T."/>
            <person name="Gonzalez C."/>
            <person name="Grossetete S."/>
            <person name="Guldener U."/>
            <person name="Henrissat B."/>
            <person name="Howlett B.J."/>
            <person name="Kodira C."/>
            <person name="Kretschmer M."/>
            <person name="Lappartient A."/>
            <person name="Leroch M."/>
            <person name="Levis C."/>
            <person name="Mauceli E."/>
            <person name="Neuveglise C."/>
            <person name="Oeser B."/>
            <person name="Pearson M."/>
            <person name="Poulain J."/>
            <person name="Poussereau N."/>
            <person name="Quesneville H."/>
            <person name="Rascle C."/>
            <person name="Schumacher J."/>
            <person name="Segurens B."/>
            <person name="Sexton A."/>
            <person name="Silva E."/>
            <person name="Sirven C."/>
            <person name="Soanes D.M."/>
            <person name="Talbot N.J."/>
            <person name="Templeton M."/>
            <person name="Yandava C."/>
            <person name="Yarden O."/>
            <person name="Zeng Q."/>
            <person name="Rollins J.A."/>
            <person name="Lebrun M.H."/>
            <person name="Dickman M."/>
        </authorList>
    </citation>
    <scope>NUCLEOTIDE SEQUENCE [LARGE SCALE GENOMIC DNA]</scope>
    <source>
        <strain evidence="2">T4</strain>
    </source>
</reference>
<evidence type="ECO:0000313" key="2">
    <source>
        <dbReference type="Proteomes" id="UP000008177"/>
    </source>
</evidence>
<dbReference type="AlphaFoldDB" id="G2YXA6"/>
<dbReference type="Proteomes" id="UP000008177">
    <property type="component" value="Unplaced contigs"/>
</dbReference>
<protein>
    <submittedName>
        <fullName evidence="1">Uncharacterized protein</fullName>
    </submittedName>
</protein>
<accession>G2YXA6</accession>
<name>G2YXA6_BOTF4</name>
<sequence>MGGIKGLAFRSPQVTAHLVTSQRVEVNQIYHTDPVGPVGHLEIGSN</sequence>
<evidence type="ECO:0000313" key="1">
    <source>
        <dbReference type="EMBL" id="CCD56344.1"/>
    </source>
</evidence>
<dbReference type="EMBL" id="FQ790359">
    <property type="protein sequence ID" value="CCD56344.1"/>
    <property type="molecule type" value="Genomic_DNA"/>
</dbReference>